<dbReference type="SUPFAM" id="SSF55811">
    <property type="entry name" value="Nudix"/>
    <property type="match status" value="1"/>
</dbReference>
<evidence type="ECO:0000259" key="4">
    <source>
        <dbReference type="PROSITE" id="PS51186"/>
    </source>
</evidence>
<keyword evidence="7" id="KW-1185">Reference proteome</keyword>
<dbReference type="Gene3D" id="3.90.79.10">
    <property type="entry name" value="Nucleoside Triphosphate Pyrophosphohydrolase"/>
    <property type="match status" value="1"/>
</dbReference>
<name>A0A399JC05_9MICC</name>
<dbReference type="PROSITE" id="PS51462">
    <property type="entry name" value="NUDIX"/>
    <property type="match status" value="1"/>
</dbReference>
<dbReference type="Proteomes" id="UP000265419">
    <property type="component" value="Unassembled WGS sequence"/>
</dbReference>
<dbReference type="PANTHER" id="PTHR43877">
    <property type="entry name" value="AMINOALKYLPHOSPHONATE N-ACETYLTRANSFERASE-RELATED-RELATED"/>
    <property type="match status" value="1"/>
</dbReference>
<dbReference type="GO" id="GO:0016787">
    <property type="term" value="F:hydrolase activity"/>
    <property type="evidence" value="ECO:0007669"/>
    <property type="project" value="UniProtKB-KW"/>
</dbReference>
<dbReference type="PROSITE" id="PS00893">
    <property type="entry name" value="NUDIX_BOX"/>
    <property type="match status" value="1"/>
</dbReference>
<organism evidence="6 7">
    <name type="scientific">Galactobacter valiniphilus</name>
    <dbReference type="NCBI Taxonomy" id="2676122"/>
    <lineage>
        <taxon>Bacteria</taxon>
        <taxon>Bacillati</taxon>
        <taxon>Actinomycetota</taxon>
        <taxon>Actinomycetes</taxon>
        <taxon>Micrococcales</taxon>
        <taxon>Micrococcaceae</taxon>
        <taxon>Galactobacter</taxon>
    </lineage>
</organism>
<dbReference type="Gene3D" id="3.40.630.30">
    <property type="match status" value="1"/>
</dbReference>
<evidence type="ECO:0000313" key="7">
    <source>
        <dbReference type="Proteomes" id="UP000265419"/>
    </source>
</evidence>
<reference evidence="6 7" key="1">
    <citation type="submission" date="2018-07" db="EMBL/GenBank/DDBJ databases">
        <title>Arthrobacter sp. nov., isolated from raw cow's milk with high bacterial count.</title>
        <authorList>
            <person name="Hahne J."/>
            <person name="Isele D."/>
            <person name="Lipski A."/>
        </authorList>
    </citation>
    <scope>NUCLEOTIDE SEQUENCE [LARGE SCALE GENOMIC DNA]</scope>
    <source>
        <strain evidence="6 7">JZ R-35</strain>
    </source>
</reference>
<evidence type="ECO:0000259" key="5">
    <source>
        <dbReference type="PROSITE" id="PS51462"/>
    </source>
</evidence>
<comment type="caution">
    <text evidence="6">The sequence shown here is derived from an EMBL/GenBank/DDBJ whole genome shotgun (WGS) entry which is preliminary data.</text>
</comment>
<dbReference type="GO" id="GO:0016747">
    <property type="term" value="F:acyltransferase activity, transferring groups other than amino-acyl groups"/>
    <property type="evidence" value="ECO:0007669"/>
    <property type="project" value="InterPro"/>
</dbReference>
<dbReference type="SUPFAM" id="SSF55729">
    <property type="entry name" value="Acyl-CoA N-acyltransferases (Nat)"/>
    <property type="match status" value="1"/>
</dbReference>
<accession>A0A399JC05</accession>
<gene>
    <name evidence="6" type="ORF">DWB68_03420</name>
</gene>
<keyword evidence="2" id="KW-0378">Hydrolase</keyword>
<evidence type="ECO:0000256" key="3">
    <source>
        <dbReference type="ARBA" id="ARBA00023315"/>
    </source>
</evidence>
<dbReference type="InterPro" id="IPR020084">
    <property type="entry name" value="NUDIX_hydrolase_CS"/>
</dbReference>
<proteinExistence type="predicted"/>
<dbReference type="Pfam" id="PF00293">
    <property type="entry name" value="NUDIX"/>
    <property type="match status" value="1"/>
</dbReference>
<dbReference type="Pfam" id="PF00583">
    <property type="entry name" value="Acetyltransf_1"/>
    <property type="match status" value="1"/>
</dbReference>
<dbReference type="InterPro" id="IPR050832">
    <property type="entry name" value="Bact_Acetyltransf"/>
</dbReference>
<dbReference type="CDD" id="cd04301">
    <property type="entry name" value="NAT_SF"/>
    <property type="match status" value="1"/>
</dbReference>
<keyword evidence="3" id="KW-0012">Acyltransferase</keyword>
<dbReference type="RefSeq" id="WP_119423743.1">
    <property type="nucleotide sequence ID" value="NZ_QQXK01000005.1"/>
</dbReference>
<dbReference type="PROSITE" id="PS51186">
    <property type="entry name" value="GNAT"/>
    <property type="match status" value="1"/>
</dbReference>
<dbReference type="InterPro" id="IPR016181">
    <property type="entry name" value="Acyl_CoA_acyltransferase"/>
</dbReference>
<dbReference type="EMBL" id="QQXK01000005">
    <property type="protein sequence ID" value="RII43095.1"/>
    <property type="molecule type" value="Genomic_DNA"/>
</dbReference>
<sequence length="320" mass="34944">MSEEIAALYDTEGKQIGSAPRSEVRAKNLHHAATAVVVFNRAGRVFVHQRTESKDVYSGLFDFAAGGVLQDGEDPWEAAGRELAEELGLSDPLNRIGEGEYADAHTSYHGFLAWALTDDEPTLQAEEVQGGSWWPREELLRALEETPERFMPDTVALLGGWLAAEGSNPRVRRATRGDLTAVRSLSLAYQGGTASIDDDAFARRFTTLHTSAHHLLLIAELDGIPVGYALAQDHGPGLREGFSVGRFHDLYVAPAARRAGVGRRLVCAVAAWAETRGEFILDWQGSPGAVAFYERLGYEADRRGDFADYPGFCIDPRTGQ</sequence>
<feature type="domain" description="N-acetyltransferase" evidence="4">
    <location>
        <begin position="169"/>
        <end position="320"/>
    </location>
</feature>
<dbReference type="AlphaFoldDB" id="A0A399JC05"/>
<keyword evidence="1 6" id="KW-0808">Transferase</keyword>
<dbReference type="InterPro" id="IPR000182">
    <property type="entry name" value="GNAT_dom"/>
</dbReference>
<evidence type="ECO:0000256" key="2">
    <source>
        <dbReference type="ARBA" id="ARBA00022801"/>
    </source>
</evidence>
<feature type="domain" description="Nudix hydrolase" evidence="5">
    <location>
        <begin position="29"/>
        <end position="156"/>
    </location>
</feature>
<evidence type="ECO:0000313" key="6">
    <source>
        <dbReference type="EMBL" id="RII43095.1"/>
    </source>
</evidence>
<protein>
    <submittedName>
        <fullName evidence="6">GNAT family N-acetyltransferase</fullName>
    </submittedName>
</protein>
<dbReference type="InterPro" id="IPR015797">
    <property type="entry name" value="NUDIX_hydrolase-like_dom_sf"/>
</dbReference>
<dbReference type="InterPro" id="IPR000086">
    <property type="entry name" value="NUDIX_hydrolase_dom"/>
</dbReference>
<evidence type="ECO:0000256" key="1">
    <source>
        <dbReference type="ARBA" id="ARBA00022679"/>
    </source>
</evidence>